<dbReference type="PROSITE" id="PS01081">
    <property type="entry name" value="HTH_TETR_1"/>
    <property type="match status" value="1"/>
</dbReference>
<keyword evidence="5" id="KW-1185">Reference proteome</keyword>
<dbReference type="InterPro" id="IPR050624">
    <property type="entry name" value="HTH-type_Tx_Regulator"/>
</dbReference>
<dbReference type="InterPro" id="IPR023772">
    <property type="entry name" value="DNA-bd_HTH_TetR-type_CS"/>
</dbReference>
<protein>
    <submittedName>
        <fullName evidence="4">TetR family transcriptional regulator</fullName>
    </submittedName>
</protein>
<dbReference type="PROSITE" id="PS50977">
    <property type="entry name" value="HTH_TETR_2"/>
    <property type="match status" value="1"/>
</dbReference>
<evidence type="ECO:0000256" key="2">
    <source>
        <dbReference type="PROSITE-ProRule" id="PRU00335"/>
    </source>
</evidence>
<dbReference type="RefSeq" id="WP_104231052.1">
    <property type="nucleotide sequence ID" value="NZ_PSNW01000007.1"/>
</dbReference>
<dbReference type="PANTHER" id="PTHR43479">
    <property type="entry name" value="ACREF/ENVCD OPERON REPRESSOR-RELATED"/>
    <property type="match status" value="1"/>
</dbReference>
<dbReference type="EMBL" id="PSNW01000007">
    <property type="protein sequence ID" value="PPE73457.1"/>
    <property type="molecule type" value="Genomic_DNA"/>
</dbReference>
<proteinExistence type="predicted"/>
<keyword evidence="1 2" id="KW-0238">DNA-binding</keyword>
<dbReference type="Gene3D" id="1.10.357.10">
    <property type="entry name" value="Tetracycline Repressor, domain 2"/>
    <property type="match status" value="1"/>
</dbReference>
<feature type="domain" description="HTH tetR-type" evidence="3">
    <location>
        <begin position="24"/>
        <end position="84"/>
    </location>
</feature>
<feature type="DNA-binding region" description="H-T-H motif" evidence="2">
    <location>
        <begin position="47"/>
        <end position="66"/>
    </location>
</feature>
<evidence type="ECO:0000313" key="5">
    <source>
        <dbReference type="Proteomes" id="UP000238220"/>
    </source>
</evidence>
<accession>A0A2S5TEX2</accession>
<dbReference type="SUPFAM" id="SSF48498">
    <property type="entry name" value="Tetracyclin repressor-like, C-terminal domain"/>
    <property type="match status" value="1"/>
</dbReference>
<dbReference type="Gene3D" id="1.10.10.60">
    <property type="entry name" value="Homeodomain-like"/>
    <property type="match status" value="1"/>
</dbReference>
<dbReference type="AlphaFoldDB" id="A0A2S5TEX2"/>
<dbReference type="Proteomes" id="UP000238220">
    <property type="component" value="Unassembled WGS sequence"/>
</dbReference>
<dbReference type="PANTHER" id="PTHR43479:SF11">
    <property type="entry name" value="ACREF_ENVCD OPERON REPRESSOR-RELATED"/>
    <property type="match status" value="1"/>
</dbReference>
<dbReference type="InterPro" id="IPR009057">
    <property type="entry name" value="Homeodomain-like_sf"/>
</dbReference>
<dbReference type="SUPFAM" id="SSF46689">
    <property type="entry name" value="Homeodomain-like"/>
    <property type="match status" value="1"/>
</dbReference>
<dbReference type="InterPro" id="IPR001647">
    <property type="entry name" value="HTH_TetR"/>
</dbReference>
<evidence type="ECO:0000259" key="3">
    <source>
        <dbReference type="PROSITE" id="PS50977"/>
    </source>
</evidence>
<evidence type="ECO:0000256" key="1">
    <source>
        <dbReference type="ARBA" id="ARBA00023125"/>
    </source>
</evidence>
<reference evidence="4 5" key="1">
    <citation type="submission" date="2018-02" db="EMBL/GenBank/DDBJ databases">
        <title>Genome sequencing of Solimonas sp. HR-BB.</title>
        <authorList>
            <person name="Lee Y."/>
            <person name="Jeon C.O."/>
        </authorList>
    </citation>
    <scope>NUCLEOTIDE SEQUENCE [LARGE SCALE GENOMIC DNA]</scope>
    <source>
        <strain evidence="4 5">HR-BB</strain>
    </source>
</reference>
<gene>
    <name evidence="4" type="ORF">C3942_13775</name>
</gene>
<dbReference type="OrthoDB" id="63332at2"/>
<dbReference type="Pfam" id="PF00440">
    <property type="entry name" value="TetR_N"/>
    <property type="match status" value="1"/>
</dbReference>
<dbReference type="PRINTS" id="PR00455">
    <property type="entry name" value="HTHTETR"/>
</dbReference>
<organism evidence="4 5">
    <name type="scientific">Solimonas fluminis</name>
    <dbReference type="NCBI Taxonomy" id="2086571"/>
    <lineage>
        <taxon>Bacteria</taxon>
        <taxon>Pseudomonadati</taxon>
        <taxon>Pseudomonadota</taxon>
        <taxon>Gammaproteobacteria</taxon>
        <taxon>Nevskiales</taxon>
        <taxon>Nevskiaceae</taxon>
        <taxon>Solimonas</taxon>
    </lineage>
</organism>
<dbReference type="InterPro" id="IPR036271">
    <property type="entry name" value="Tet_transcr_reg_TetR-rel_C_sf"/>
</dbReference>
<sequence>MTDLSVSPVRDAAAPIVPATARGEATRRKLMEAAEKDFGEKGFHAASVSSITHRAGVGQGTFYLYFRSKEEIFAMLVREIGHELRRRMAIAVTASTTLEEAAHGGISAFLGFAQQHPGLFRIVQESQFVDEPTYREYYHLLEQGYRAGLMEAQQRGYIGGGDAEVRAWAIIGITHFLGLRYCLWQGQLPETEVLDDVTRFIARALNSPQGETLPSF</sequence>
<comment type="caution">
    <text evidence="4">The sequence shown here is derived from an EMBL/GenBank/DDBJ whole genome shotgun (WGS) entry which is preliminary data.</text>
</comment>
<name>A0A2S5TEX2_9GAMM</name>
<dbReference type="GO" id="GO:0003677">
    <property type="term" value="F:DNA binding"/>
    <property type="evidence" value="ECO:0007669"/>
    <property type="project" value="UniProtKB-UniRule"/>
</dbReference>
<evidence type="ECO:0000313" key="4">
    <source>
        <dbReference type="EMBL" id="PPE73457.1"/>
    </source>
</evidence>